<feature type="region of interest" description="Disordered" evidence="1">
    <location>
        <begin position="102"/>
        <end position="134"/>
    </location>
</feature>
<evidence type="ECO:0000313" key="2">
    <source>
        <dbReference type="EMBL" id="MPC54426.1"/>
    </source>
</evidence>
<comment type="caution">
    <text evidence="2">The sequence shown here is derived from an EMBL/GenBank/DDBJ whole genome shotgun (WGS) entry which is preliminary data.</text>
</comment>
<feature type="compositionally biased region" description="Low complexity" evidence="1">
    <location>
        <begin position="102"/>
        <end position="122"/>
    </location>
</feature>
<evidence type="ECO:0000256" key="1">
    <source>
        <dbReference type="SAM" id="MobiDB-lite"/>
    </source>
</evidence>
<protein>
    <submittedName>
        <fullName evidence="2">Uncharacterized protein</fullName>
    </submittedName>
</protein>
<keyword evidence="3" id="KW-1185">Reference proteome</keyword>
<dbReference type="EMBL" id="VSRR010012350">
    <property type="protein sequence ID" value="MPC54426.1"/>
    <property type="molecule type" value="Genomic_DNA"/>
</dbReference>
<feature type="compositionally biased region" description="Polar residues" evidence="1">
    <location>
        <begin position="27"/>
        <end position="47"/>
    </location>
</feature>
<dbReference type="Proteomes" id="UP000324222">
    <property type="component" value="Unassembled WGS sequence"/>
</dbReference>
<accession>A0A5B7GAA6</accession>
<name>A0A5B7GAA6_PORTR</name>
<evidence type="ECO:0000313" key="3">
    <source>
        <dbReference type="Proteomes" id="UP000324222"/>
    </source>
</evidence>
<feature type="compositionally biased region" description="Polar residues" evidence="1">
    <location>
        <begin position="68"/>
        <end position="77"/>
    </location>
</feature>
<organism evidence="2 3">
    <name type="scientific">Portunus trituberculatus</name>
    <name type="common">Swimming crab</name>
    <name type="synonym">Neptunus trituberculatus</name>
    <dbReference type="NCBI Taxonomy" id="210409"/>
    <lineage>
        <taxon>Eukaryota</taxon>
        <taxon>Metazoa</taxon>
        <taxon>Ecdysozoa</taxon>
        <taxon>Arthropoda</taxon>
        <taxon>Crustacea</taxon>
        <taxon>Multicrustacea</taxon>
        <taxon>Malacostraca</taxon>
        <taxon>Eumalacostraca</taxon>
        <taxon>Eucarida</taxon>
        <taxon>Decapoda</taxon>
        <taxon>Pleocyemata</taxon>
        <taxon>Brachyura</taxon>
        <taxon>Eubrachyura</taxon>
        <taxon>Portunoidea</taxon>
        <taxon>Portunidae</taxon>
        <taxon>Portuninae</taxon>
        <taxon>Portunus</taxon>
    </lineage>
</organism>
<reference evidence="2 3" key="1">
    <citation type="submission" date="2019-05" db="EMBL/GenBank/DDBJ databases">
        <title>Another draft genome of Portunus trituberculatus and its Hox gene families provides insights of decapod evolution.</title>
        <authorList>
            <person name="Jeong J.-H."/>
            <person name="Song I."/>
            <person name="Kim S."/>
            <person name="Choi T."/>
            <person name="Kim D."/>
            <person name="Ryu S."/>
            <person name="Kim W."/>
        </authorList>
    </citation>
    <scope>NUCLEOTIDE SEQUENCE [LARGE SCALE GENOMIC DNA]</scope>
    <source>
        <tissue evidence="2">Muscle</tissue>
    </source>
</reference>
<feature type="region of interest" description="Disordered" evidence="1">
    <location>
        <begin position="1"/>
        <end position="90"/>
    </location>
</feature>
<dbReference type="AlphaFoldDB" id="A0A5B7GAA6"/>
<sequence length="134" mass="13811">MDSTGHRSFCPLAVPRGSARLGAQHGPPTTTISVPLRSQSIANQTLPDTWRRENTAVYSAAARDDPESTQSSDPQRSNPKRDAASHVARPAAARLCCISGPAAGASTPPQAAPPAVQIAPATRPVAGSARIKVA</sequence>
<gene>
    <name evidence="2" type="ORF">E2C01_048343</name>
</gene>
<proteinExistence type="predicted"/>